<evidence type="ECO:0000256" key="2">
    <source>
        <dbReference type="ARBA" id="ARBA00023002"/>
    </source>
</evidence>
<organism evidence="7 8">
    <name type="scientific">Segetibacter aerophilus</name>
    <dbReference type="NCBI Taxonomy" id="670293"/>
    <lineage>
        <taxon>Bacteria</taxon>
        <taxon>Pseudomonadati</taxon>
        <taxon>Bacteroidota</taxon>
        <taxon>Chitinophagia</taxon>
        <taxon>Chitinophagales</taxon>
        <taxon>Chitinophagaceae</taxon>
        <taxon>Segetibacter</taxon>
    </lineage>
</organism>
<dbReference type="PROSITE" id="PS00670">
    <property type="entry name" value="D_2_HYDROXYACID_DH_2"/>
    <property type="match status" value="1"/>
</dbReference>
<evidence type="ECO:0000256" key="3">
    <source>
        <dbReference type="ARBA" id="ARBA00023027"/>
    </source>
</evidence>
<dbReference type="InterPro" id="IPR029752">
    <property type="entry name" value="D-isomer_DH_CS1"/>
</dbReference>
<accession>A0A512BAU2</accession>
<name>A0A512BAU2_9BACT</name>
<dbReference type="FunFam" id="3.40.50.720:FF:000052">
    <property type="entry name" value="D-lactate dehydrogenase"/>
    <property type="match status" value="1"/>
</dbReference>
<keyword evidence="3" id="KW-0520">NAD</keyword>
<dbReference type="InterPro" id="IPR029753">
    <property type="entry name" value="D-isomer_DH_CS"/>
</dbReference>
<reference evidence="7 8" key="1">
    <citation type="submission" date="2019-07" db="EMBL/GenBank/DDBJ databases">
        <title>Whole genome shotgun sequence of Segetibacter aerophilus NBRC 106135.</title>
        <authorList>
            <person name="Hosoyama A."/>
            <person name="Uohara A."/>
            <person name="Ohji S."/>
            <person name="Ichikawa N."/>
        </authorList>
    </citation>
    <scope>NUCLEOTIDE SEQUENCE [LARGE SCALE GENOMIC DNA]</scope>
    <source>
        <strain evidence="7 8">NBRC 106135</strain>
    </source>
</reference>
<dbReference type="OrthoDB" id="1522997at2"/>
<dbReference type="PANTHER" id="PTHR43026">
    <property type="entry name" value="2-HYDROXYACID DEHYDROGENASE HOMOLOG 1-RELATED"/>
    <property type="match status" value="1"/>
</dbReference>
<dbReference type="EMBL" id="BJYT01000005">
    <property type="protein sequence ID" value="GEO09094.1"/>
    <property type="molecule type" value="Genomic_DNA"/>
</dbReference>
<evidence type="ECO:0000313" key="8">
    <source>
        <dbReference type="Proteomes" id="UP000321513"/>
    </source>
</evidence>
<proteinExistence type="inferred from homology"/>
<gene>
    <name evidence="7" type="primary">ldhA</name>
    <name evidence="7" type="ORF">SAE01_15900</name>
</gene>
<dbReference type="InterPro" id="IPR058205">
    <property type="entry name" value="D-LDH-like"/>
</dbReference>
<feature type="domain" description="D-isomer specific 2-hydroxyacid dehydrogenase catalytic" evidence="5">
    <location>
        <begin position="5"/>
        <end position="323"/>
    </location>
</feature>
<dbReference type="InterPro" id="IPR006139">
    <property type="entry name" value="D-isomer_2_OHA_DH_cat_dom"/>
</dbReference>
<sequence>MKITFFSTQPYDKEFFNKHNGAFNFTFEFLEAALNEKTVALAKKSAAVCVFVNDKVNREVIECLAEMGVKIIALRCAGFNNVDLAAAKENNIKVCRVPAYSPEAVAEHAVAMILTLNRKTHKAYNRVREQNFSLNGLLGFDLHGKTVGVVGTGNIGRAFCKIMVGFGCKVLAFDLIANREVEALGVEYLPLIDVIAASDIISLHSPLNDQTHNMVNSETIAMMKTGAMLINTSRGGLVDTKAVIEGLKSGKLGYVGIDVYEQEEKLFFKDLSGGIIQDDVISRLISFPNVLITAHQGFFTNEALTQIAVVTLSNVDSILKNNTIAPANTVA</sequence>
<dbReference type="GO" id="GO:0016616">
    <property type="term" value="F:oxidoreductase activity, acting on the CH-OH group of donors, NAD or NADP as acceptor"/>
    <property type="evidence" value="ECO:0007669"/>
    <property type="project" value="InterPro"/>
</dbReference>
<keyword evidence="8" id="KW-1185">Reference proteome</keyword>
<dbReference type="RefSeq" id="WP_147203225.1">
    <property type="nucleotide sequence ID" value="NZ_BJYT01000005.1"/>
</dbReference>
<dbReference type="PROSITE" id="PS00065">
    <property type="entry name" value="D_2_HYDROXYACID_DH_1"/>
    <property type="match status" value="1"/>
</dbReference>
<keyword evidence="2 4" id="KW-0560">Oxidoreductase</keyword>
<evidence type="ECO:0000256" key="4">
    <source>
        <dbReference type="RuleBase" id="RU003719"/>
    </source>
</evidence>
<dbReference type="GO" id="GO:0051287">
    <property type="term" value="F:NAD binding"/>
    <property type="evidence" value="ECO:0007669"/>
    <property type="project" value="InterPro"/>
</dbReference>
<evidence type="ECO:0000259" key="5">
    <source>
        <dbReference type="Pfam" id="PF00389"/>
    </source>
</evidence>
<protein>
    <submittedName>
        <fullName evidence="7">Lactate dehydrogenase</fullName>
    </submittedName>
</protein>
<dbReference type="PROSITE" id="PS00671">
    <property type="entry name" value="D_2_HYDROXYACID_DH_3"/>
    <property type="match status" value="1"/>
</dbReference>
<dbReference type="Gene3D" id="3.40.50.720">
    <property type="entry name" value="NAD(P)-binding Rossmann-like Domain"/>
    <property type="match status" value="2"/>
</dbReference>
<comment type="caution">
    <text evidence="7">The sequence shown here is derived from an EMBL/GenBank/DDBJ whole genome shotgun (WGS) entry which is preliminary data.</text>
</comment>
<dbReference type="InterPro" id="IPR006140">
    <property type="entry name" value="D-isomer_DH_NAD-bd"/>
</dbReference>
<evidence type="ECO:0000313" key="7">
    <source>
        <dbReference type="EMBL" id="GEO09094.1"/>
    </source>
</evidence>
<dbReference type="SUPFAM" id="SSF52283">
    <property type="entry name" value="Formate/glycerate dehydrogenase catalytic domain-like"/>
    <property type="match status" value="1"/>
</dbReference>
<dbReference type="SUPFAM" id="SSF51735">
    <property type="entry name" value="NAD(P)-binding Rossmann-fold domains"/>
    <property type="match status" value="1"/>
</dbReference>
<dbReference type="Proteomes" id="UP000321513">
    <property type="component" value="Unassembled WGS sequence"/>
</dbReference>
<dbReference type="CDD" id="cd12183">
    <property type="entry name" value="LDH_like_2"/>
    <property type="match status" value="1"/>
</dbReference>
<evidence type="ECO:0000256" key="1">
    <source>
        <dbReference type="ARBA" id="ARBA00005854"/>
    </source>
</evidence>
<dbReference type="InterPro" id="IPR036291">
    <property type="entry name" value="NAD(P)-bd_dom_sf"/>
</dbReference>
<dbReference type="PANTHER" id="PTHR43026:SF1">
    <property type="entry name" value="2-HYDROXYACID DEHYDROGENASE HOMOLOG 1-RELATED"/>
    <property type="match status" value="1"/>
</dbReference>
<dbReference type="Pfam" id="PF02826">
    <property type="entry name" value="2-Hacid_dh_C"/>
    <property type="match status" value="1"/>
</dbReference>
<dbReference type="AlphaFoldDB" id="A0A512BAU2"/>
<comment type="similarity">
    <text evidence="1 4">Belongs to the D-isomer specific 2-hydroxyacid dehydrogenase family.</text>
</comment>
<dbReference type="Pfam" id="PF00389">
    <property type="entry name" value="2-Hacid_dh"/>
    <property type="match status" value="1"/>
</dbReference>
<feature type="domain" description="D-isomer specific 2-hydroxyacid dehydrogenase NAD-binding" evidence="6">
    <location>
        <begin position="110"/>
        <end position="297"/>
    </location>
</feature>
<evidence type="ECO:0000259" key="6">
    <source>
        <dbReference type="Pfam" id="PF02826"/>
    </source>
</evidence>